<evidence type="ECO:0000313" key="2">
    <source>
        <dbReference type="Proteomes" id="UP000316614"/>
    </source>
</evidence>
<protein>
    <submittedName>
        <fullName evidence="1">Uncharacterized protein</fullName>
    </submittedName>
</protein>
<name>A0A514CFI0_9BACT</name>
<gene>
    <name evidence="1" type="ORF">FKX85_05540</name>
</gene>
<proteinExistence type="predicted"/>
<sequence length="62" mass="6817">MIVADISSDIQEGFANSAVAVRPRQASLPNQWLRLRSVSGAEAKLEMTETDDSRLVTINENN</sequence>
<evidence type="ECO:0000313" key="1">
    <source>
        <dbReference type="EMBL" id="QDH78520.1"/>
    </source>
</evidence>
<reference evidence="1 2" key="1">
    <citation type="submission" date="2019-06" db="EMBL/GenBank/DDBJ databases">
        <title>Echinicola alkalisoli sp. nov. isolated from saline soil.</title>
        <authorList>
            <person name="Sun J.-Q."/>
            <person name="Xu L."/>
        </authorList>
    </citation>
    <scope>NUCLEOTIDE SEQUENCE [LARGE SCALE GENOMIC DNA]</scope>
    <source>
        <strain evidence="1 2">LN3S3</strain>
    </source>
</reference>
<accession>A0A514CFI0</accession>
<organism evidence="1 2">
    <name type="scientific">Echinicola soli</name>
    <dbReference type="NCBI Taxonomy" id="2591634"/>
    <lineage>
        <taxon>Bacteria</taxon>
        <taxon>Pseudomonadati</taxon>
        <taxon>Bacteroidota</taxon>
        <taxon>Cytophagia</taxon>
        <taxon>Cytophagales</taxon>
        <taxon>Cyclobacteriaceae</taxon>
        <taxon>Echinicola</taxon>
    </lineage>
</organism>
<dbReference type="AlphaFoldDB" id="A0A514CFI0"/>
<dbReference type="EMBL" id="CP041253">
    <property type="protein sequence ID" value="QDH78520.1"/>
    <property type="molecule type" value="Genomic_DNA"/>
</dbReference>
<dbReference type="KEGG" id="echi:FKX85_05540"/>
<dbReference type="Proteomes" id="UP000316614">
    <property type="component" value="Chromosome"/>
</dbReference>
<keyword evidence="2" id="KW-1185">Reference proteome</keyword>
<dbReference type="RefSeq" id="WP_141613776.1">
    <property type="nucleotide sequence ID" value="NZ_CP041253.1"/>
</dbReference>